<name>A0ABQ5NPM4_9BACI</name>
<gene>
    <name evidence="2" type="ORF">LYSBPC_31940</name>
</gene>
<proteinExistence type="predicted"/>
<comment type="caution">
    <text evidence="2">The sequence shown here is derived from an EMBL/GenBank/DDBJ whole genome shotgun (WGS) entry which is preliminary data.</text>
</comment>
<feature type="signal peptide" evidence="1">
    <location>
        <begin position="1"/>
        <end position="21"/>
    </location>
</feature>
<reference evidence="2" key="1">
    <citation type="submission" date="2022-08" db="EMBL/GenBank/DDBJ databases">
        <title>Draft genome sequence of Lysinibacillus sp. strain KH24.</title>
        <authorList>
            <person name="Kanbe H."/>
            <person name="Itoh H."/>
        </authorList>
    </citation>
    <scope>NUCLEOTIDE SEQUENCE</scope>
    <source>
        <strain evidence="2">KH24</strain>
    </source>
</reference>
<feature type="chain" id="PRO_5046770922" evidence="1">
    <location>
        <begin position="22"/>
        <end position="307"/>
    </location>
</feature>
<organism evidence="2 3">
    <name type="scientific">Lysinibacillus piscis</name>
    <dbReference type="NCBI Taxonomy" id="2518931"/>
    <lineage>
        <taxon>Bacteria</taxon>
        <taxon>Bacillati</taxon>
        <taxon>Bacillota</taxon>
        <taxon>Bacilli</taxon>
        <taxon>Bacillales</taxon>
        <taxon>Bacillaceae</taxon>
        <taxon>Lysinibacillus</taxon>
    </lineage>
</organism>
<dbReference type="RefSeq" id="WP_264989985.1">
    <property type="nucleotide sequence ID" value="NZ_BRZA01000005.1"/>
</dbReference>
<evidence type="ECO:0000313" key="2">
    <source>
        <dbReference type="EMBL" id="GLC90067.1"/>
    </source>
</evidence>
<accession>A0ABQ5NPM4</accession>
<keyword evidence="3" id="KW-1185">Reference proteome</keyword>
<dbReference type="Proteomes" id="UP001065593">
    <property type="component" value="Unassembled WGS sequence"/>
</dbReference>
<protein>
    <submittedName>
        <fullName evidence="2">Uncharacterized protein</fullName>
    </submittedName>
</protein>
<dbReference type="EMBL" id="BRZA01000005">
    <property type="protein sequence ID" value="GLC90067.1"/>
    <property type="molecule type" value="Genomic_DNA"/>
</dbReference>
<evidence type="ECO:0000313" key="3">
    <source>
        <dbReference type="Proteomes" id="UP001065593"/>
    </source>
</evidence>
<evidence type="ECO:0000256" key="1">
    <source>
        <dbReference type="SAM" id="SignalP"/>
    </source>
</evidence>
<sequence>MWKKVLMLVMMMGLFSTGVLANTVAVQKDNKQSSTKNQTDYTSKAKLVGNEYVYKSKYYTLHAPKDTQKDDINFAITNFNKGIELAFEIYSSKVPDLEAILSNQTDFPTNIYLKNKSDDPYEFTYVNGGASHNKKTGALETEIKILVASLYKGQCCSYDGKFKYDTAYVKNLYIASGLNLGSVLFNESMNSKPSWYSSSGAGEFATGFVNYKSRLASNTYKDYAKYWKSEIKKNNKLLVFNNGDFDFNYNTNVATLFNAFLIETYGEDTYFEFVVYESDTFSKKEAFLATYGDIKEIEKKWKSWINQ</sequence>
<keyword evidence="1" id="KW-0732">Signal</keyword>